<dbReference type="InterPro" id="IPR013320">
    <property type="entry name" value="ConA-like_dom_sf"/>
</dbReference>
<dbReference type="Pfam" id="PF02010">
    <property type="entry name" value="REJ"/>
    <property type="match status" value="1"/>
</dbReference>
<dbReference type="GO" id="GO:0006816">
    <property type="term" value="P:calcium ion transport"/>
    <property type="evidence" value="ECO:0007669"/>
    <property type="project" value="TreeGrafter"/>
</dbReference>
<dbReference type="PANTHER" id="PTHR46730:SF1">
    <property type="entry name" value="PLAT DOMAIN-CONTAINING PROTEIN"/>
    <property type="match status" value="1"/>
</dbReference>
<proteinExistence type="predicted"/>
<keyword evidence="2 7" id="KW-0812">Transmembrane</keyword>
<dbReference type="Pfam" id="PF13385">
    <property type="entry name" value="Laminin_G_3"/>
    <property type="match status" value="2"/>
</dbReference>
<dbReference type="SMART" id="SM00261">
    <property type="entry name" value="FU"/>
    <property type="match status" value="2"/>
</dbReference>
<dbReference type="PROSITE" id="PS50025">
    <property type="entry name" value="LAM_G_DOMAIN"/>
    <property type="match status" value="1"/>
</dbReference>
<feature type="region of interest" description="Disordered" evidence="6">
    <location>
        <begin position="2367"/>
        <end position="2387"/>
    </location>
</feature>
<feature type="signal peptide" evidence="8">
    <location>
        <begin position="1"/>
        <end position="18"/>
    </location>
</feature>
<dbReference type="Gene3D" id="2.60.220.50">
    <property type="match status" value="1"/>
</dbReference>
<dbReference type="GO" id="GO:0005261">
    <property type="term" value="F:monoatomic cation channel activity"/>
    <property type="evidence" value="ECO:0007669"/>
    <property type="project" value="TreeGrafter"/>
</dbReference>
<dbReference type="EMBL" id="CAJZBQ010000036">
    <property type="protein sequence ID" value="CAG9324298.1"/>
    <property type="molecule type" value="Genomic_DNA"/>
</dbReference>
<accession>A0AAU9JFB9</accession>
<feature type="compositionally biased region" description="Basic and acidic residues" evidence="6">
    <location>
        <begin position="2370"/>
        <end position="2387"/>
    </location>
</feature>
<evidence type="ECO:0000256" key="2">
    <source>
        <dbReference type="ARBA" id="ARBA00022692"/>
    </source>
</evidence>
<dbReference type="InterPro" id="IPR000203">
    <property type="entry name" value="GPS"/>
</dbReference>
<dbReference type="InterPro" id="IPR046338">
    <property type="entry name" value="GAIN_dom_sf"/>
</dbReference>
<evidence type="ECO:0000256" key="3">
    <source>
        <dbReference type="ARBA" id="ARBA00022737"/>
    </source>
</evidence>
<evidence type="ECO:0000256" key="1">
    <source>
        <dbReference type="ARBA" id="ARBA00004370"/>
    </source>
</evidence>
<comment type="caution">
    <text evidence="10">The sequence shown here is derived from an EMBL/GenBank/DDBJ whole genome shotgun (WGS) entry which is preliminary data.</text>
</comment>
<keyword evidence="4 7" id="KW-1133">Transmembrane helix</keyword>
<feature type="transmembrane region" description="Helical" evidence="7">
    <location>
        <begin position="2585"/>
        <end position="2609"/>
    </location>
</feature>
<keyword evidence="11" id="KW-1185">Reference proteome</keyword>
<dbReference type="SUPFAM" id="SSF49899">
    <property type="entry name" value="Concanavalin A-like lectins/glucanases"/>
    <property type="match status" value="3"/>
</dbReference>
<keyword evidence="5 7" id="KW-0472">Membrane</keyword>
<evidence type="ECO:0000313" key="10">
    <source>
        <dbReference type="EMBL" id="CAG9324298.1"/>
    </source>
</evidence>
<dbReference type="SUPFAM" id="SSF57184">
    <property type="entry name" value="Growth factor receptor domain"/>
    <property type="match status" value="3"/>
</dbReference>
<dbReference type="SMART" id="SM00303">
    <property type="entry name" value="GPS"/>
    <property type="match status" value="1"/>
</dbReference>
<feature type="transmembrane region" description="Helical" evidence="7">
    <location>
        <begin position="2621"/>
        <end position="2646"/>
    </location>
</feature>
<organism evidence="10 11">
    <name type="scientific">Blepharisma stoltei</name>
    <dbReference type="NCBI Taxonomy" id="1481888"/>
    <lineage>
        <taxon>Eukaryota</taxon>
        <taxon>Sar</taxon>
        <taxon>Alveolata</taxon>
        <taxon>Ciliophora</taxon>
        <taxon>Postciliodesmatophora</taxon>
        <taxon>Heterotrichea</taxon>
        <taxon>Heterotrichida</taxon>
        <taxon>Blepharismidae</taxon>
        <taxon>Blepharisma</taxon>
    </lineage>
</organism>
<dbReference type="InterPro" id="IPR009030">
    <property type="entry name" value="Growth_fac_rcpt_cys_sf"/>
</dbReference>
<protein>
    <recommendedName>
        <fullName evidence="9">Laminin G domain-containing protein</fullName>
    </recommendedName>
</protein>
<feature type="chain" id="PRO_5043560789" description="Laminin G domain-containing protein" evidence="8">
    <location>
        <begin position="19"/>
        <end position="2654"/>
    </location>
</feature>
<feature type="domain" description="Laminin G" evidence="9">
    <location>
        <begin position="1075"/>
        <end position="1256"/>
    </location>
</feature>
<dbReference type="GO" id="GO:0005886">
    <property type="term" value="C:plasma membrane"/>
    <property type="evidence" value="ECO:0007669"/>
    <property type="project" value="TreeGrafter"/>
</dbReference>
<evidence type="ECO:0000256" key="4">
    <source>
        <dbReference type="ARBA" id="ARBA00022989"/>
    </source>
</evidence>
<sequence length="2654" mass="292735">MAIFWIVILLLDLAFSLCETSCMDAWNYACVDCFQKELLEKTGDSFKFICSLIRNSNCSTPEFAANQVYQGLLISITKETQEIFIDFSNIDSNSFIQTKVVSKNSAPIAFEILNEKTIKIGLKLTNKQDQVFYLWIFGGFEENYKFQGILEISYDENSKALEEDISYEQFPTPNSDECKNCKPACPSFFWDTNSCKLLQENKRLLTPSCSIGCTSCDSNTYLIQTVCLDFCPTGFTISSNACVSSSQSSLIFDASFTKIEGTVTDSVSSLQILTGTSSGFYLNSDSNDPYPAKDRGYWFDGSSSYMTFVDQNQGLTSSSPLTAADNSKQLAFSPQFALGMWINPTLISGALISKLDDNSGNRYIDLGFSSGALKIQIYLKNFGPSTYMCYICFLTTQTWNYIGFSLEVSSGSSAINLYINGENKYNNDLGSYFYQDLVLASHFSIGVKLDSSGTPDSSTYFQGFIYEIKAWKTNYDLNSEVSNSCSGCYCPSSTNQCIVNCPITQYYDGSACTNCDASLTHGCVRSESVYNLCDSELCLDCTGFTSDACTQCISSAQSISAYNPCRCASGKGYSSTTNDCQACNSICSECSTTDIAGCTSCLADTSNPSSYYYMAQSVCIHSCPTGFSQIGSTNACSTTNKLIFDALFTKIQGTVVDSVSGLKILAGSTSQFYPELESDDPIPVRYRGYYFDGTASKMSFVTPVGQNSGDTYADVDNSKQLTFSPQFSIGMWINPKSLSSSSTTPLLHKADANGIVYLYANINGYNPKIVLWIQGQNSFTHSCDYSIRTGQWNYYGFAVGFSNKHSSIICYINGQADSAPEDIGVGFFGDVVLDYYFYLGYDGSSAYFNGLVYGLKAWNYKLDLTTEVSTISQGMSGNQYCIKSTNYCISNVIWFDYIDSNGNEYPCPSQCFTSTTYTGCVRGTDCNLCDDPLCYYCSDYVAGTCSGCITNAGIGSSGTCECNDGSYYENSSSSCKSCFSYCSKCSTSYNGDCSACGFGYYMNPETGLCLDTCPIGYSESASACVKQNAKDLQIHYVFNKLTNEILDLVYGYKAFMGSTTGLWDTDANNPVTVYQLGLYFSGSQYVSLPPNSADSRKIIIGNTQTILAWVRPISNSYIFSKEYRGVLFSLSLNSNSYIFVSYEVYDDTTNSANALTLQSSVQVNSGQWYNIGLQVQRASYDIEISLYIDGNLDNQQSYSHCFVRDTSSTFTIGASLTASDYFTGFIYEFMIYSSLISISQPSTSCGCSACPSDGTCLSSCSQLQFYSSGSCINCDAACTYGCVRNGNCRLNLDELCSTATGFQASECSSCVDLASSANNKCTCKEHSQYNQADGQCVCVSEYFEADNQCYPCIYNFQQGDVNSYFSENYLSIIYEMKYSVSYSVSNTCDSLFDAISIRNLGKNPICNWSSDMKTLTLALGVNSTVLPASSVTFKGGALHTDWDICGFPPYALSVSIASKYPMPIIKPTAKLSLPYQLYIQCDDLLIDGSLSTGSYYRPFTYSWSFSSSPSISSLNEKTSYTTSTSSITVSRYSLSASKVTINLTITNWLGYSSSVSKKVKLIDDIGLLVMYDQYISTTLTTSESKSITIQAGGNCYNNDTLYYSWKIEEMVGDYVRVNENKLWGAQTLPTILYIPSSIFSIGTYTFGVEINNSKKTLPGATQIVLDFSPSDLIVSVTNTQIALYYTNSLSIPVSVTDPDQIPGDYSFIWSCTVNGNNVSNIIPERYSQILYVPENTFHVSSAYIFSVSVSKLSRTSTQTIYVYTKTREFPTVSFSDIPQYVNTKKSFVLWALPEISESYISYWTIKSGYTYILTGDRNSNSIGFKAGSLMPGATYLLTYTLSCSTGLYEYPLSFATDNPPTGGYVSVSPSYGTEFSTIFYLSAENWYAPYSSSITYHFGYILNGQEVSLNFRNESSYLYTFLPSAKSLEIFVKVYDSYGSYGTSSTFITIDSYPSLYTTDLLSILQSSYNESNPKLFSKLNYVNNINNYLIPNPNRNSTTVQDAIGTNLKLISQIISEVPEMDNQNLETIIQSLEATTRPNSTLINDENRDNVFALATNILNTAKSNNISISSGSAGSLINAIGQASHMAETTASSKPSLLSQTNQAVIDIITSYSSSMAIGETATNDAQFIHATSKLVSASSLSSGYKSPSNSSYIGNVSLPANSSISLSSNSVSILYIFIIYDHTKSDDSTYNRGVEFKMIAHSNAGNFTINVNIAPNYIDLYIPYYINTLTTKPVQCVFYDNTSWSDNGCVFVSYDNFTVHCQCTHTSLFSAGVDLVPYHSSSSHGSTQSANMRMYIVFYYVCGLFILYITIITISRIIDNKEWKIFTNIVSSKVKFMSTTSIAPENMDFTFVKVNYDEIPPSMPIVEEKNNNQDKQEVSKESEASVKSHRLFVTRESVDKGLEHPIPLYPPLDELLENREIINDLDTGNLKEEIPQKHINTSMSETCIKLVTQETERYRNTQEDADIENGALNPWKYHFYISPFFIYLVNLSRSARFSVVFFNMMLQAFILGIFIDFYGDGVSSTGNYEFASIKVGDTQIVFACAAPVGCNILATCIGWIFQSGRIRPAADLVKTTRKEELMIFIAYTICIAAIALNVVACYLISDDIDDSSSMVWMAMVLISLGFDIIIIQGLKVLVAVIIKVISKTII</sequence>
<dbReference type="Proteomes" id="UP001162131">
    <property type="component" value="Unassembled WGS sequence"/>
</dbReference>
<evidence type="ECO:0000256" key="5">
    <source>
        <dbReference type="ARBA" id="ARBA00023136"/>
    </source>
</evidence>
<feature type="transmembrane region" description="Helical" evidence="7">
    <location>
        <begin position="2543"/>
        <end position="2565"/>
    </location>
</feature>
<comment type="subcellular location">
    <subcellularLocation>
        <location evidence="1">Membrane</location>
    </subcellularLocation>
</comment>
<evidence type="ECO:0000256" key="6">
    <source>
        <dbReference type="SAM" id="MobiDB-lite"/>
    </source>
</evidence>
<feature type="transmembrane region" description="Helical" evidence="7">
    <location>
        <begin position="2301"/>
        <end position="2322"/>
    </location>
</feature>
<evidence type="ECO:0000313" key="11">
    <source>
        <dbReference type="Proteomes" id="UP001162131"/>
    </source>
</evidence>
<evidence type="ECO:0000256" key="7">
    <source>
        <dbReference type="SAM" id="Phobius"/>
    </source>
</evidence>
<dbReference type="InterPro" id="IPR006212">
    <property type="entry name" value="Furin_repeat"/>
</dbReference>
<evidence type="ECO:0000259" key="9">
    <source>
        <dbReference type="PROSITE" id="PS50025"/>
    </source>
</evidence>
<dbReference type="InterPro" id="IPR001791">
    <property type="entry name" value="Laminin_G"/>
</dbReference>
<dbReference type="Gene3D" id="2.60.120.200">
    <property type="match status" value="3"/>
</dbReference>
<dbReference type="InterPro" id="IPR002859">
    <property type="entry name" value="PKD/REJ-like"/>
</dbReference>
<keyword evidence="8" id="KW-0732">Signal</keyword>
<gene>
    <name evidence="10" type="ORF">BSTOLATCC_MIC36092</name>
</gene>
<name>A0AAU9JFB9_9CILI</name>
<feature type="transmembrane region" description="Helical" evidence="7">
    <location>
        <begin position="2501"/>
        <end position="2523"/>
    </location>
</feature>
<keyword evidence="3" id="KW-0677">Repeat</keyword>
<evidence type="ECO:0000256" key="8">
    <source>
        <dbReference type="SAM" id="SignalP"/>
    </source>
</evidence>
<dbReference type="Gene3D" id="2.10.220.10">
    <property type="entry name" value="Hormone Receptor, Insulin-like Growth Factor Receptor 1, Chain A, domain 2"/>
    <property type="match status" value="1"/>
</dbReference>
<reference evidence="10" key="1">
    <citation type="submission" date="2021-09" db="EMBL/GenBank/DDBJ databases">
        <authorList>
            <consortium name="AG Swart"/>
            <person name="Singh M."/>
            <person name="Singh A."/>
            <person name="Seah K."/>
            <person name="Emmerich C."/>
        </authorList>
    </citation>
    <scope>NUCLEOTIDE SEQUENCE</scope>
    <source>
        <strain evidence="10">ATCC30299</strain>
    </source>
</reference>
<dbReference type="PANTHER" id="PTHR46730">
    <property type="entry name" value="POLYCYSTIN-1"/>
    <property type="match status" value="1"/>
</dbReference>